<proteinExistence type="inferred from homology"/>
<reference evidence="12 13" key="1">
    <citation type="journal article" date="2021" name="Sci. Rep.">
        <title>Chromosome anchoring in Senegalese sole (Solea senegalensis) reveals sex-associated markers and genome rearrangements in flatfish.</title>
        <authorList>
            <person name="Guerrero-Cozar I."/>
            <person name="Gomez-Garrido J."/>
            <person name="Berbel C."/>
            <person name="Martinez-Blanch J.F."/>
            <person name="Alioto T."/>
            <person name="Claros M.G."/>
            <person name="Gagnaire P.A."/>
            <person name="Manchado M."/>
        </authorList>
    </citation>
    <scope>NUCLEOTIDE SEQUENCE [LARGE SCALE GENOMIC DNA]</scope>
    <source>
        <strain evidence="12">Sse05_10M</strain>
    </source>
</reference>
<dbReference type="Proteomes" id="UP000693946">
    <property type="component" value="Linkage Group LG17"/>
</dbReference>
<keyword evidence="7 11" id="KW-0472">Membrane</keyword>
<keyword evidence="9" id="KW-0175">Coiled coil</keyword>
<evidence type="ECO:0000256" key="4">
    <source>
        <dbReference type="ARBA" id="ARBA00022692"/>
    </source>
</evidence>
<evidence type="ECO:0000313" key="12">
    <source>
        <dbReference type="EMBL" id="KAG7509457.1"/>
    </source>
</evidence>
<evidence type="ECO:0000256" key="6">
    <source>
        <dbReference type="ARBA" id="ARBA00022989"/>
    </source>
</evidence>
<feature type="transmembrane region" description="Helical" evidence="11">
    <location>
        <begin position="178"/>
        <end position="203"/>
    </location>
</feature>
<dbReference type="PANTHER" id="PTHR47464">
    <property type="entry name" value="MACOILIN"/>
    <property type="match status" value="1"/>
</dbReference>
<comment type="caution">
    <text evidence="12">The sequence shown here is derived from an EMBL/GenBank/DDBJ whole genome shotgun (WGS) entry which is preliminary data.</text>
</comment>
<keyword evidence="6 11" id="KW-1133">Transmembrane helix</keyword>
<dbReference type="GO" id="GO:0031965">
    <property type="term" value="C:nuclear membrane"/>
    <property type="evidence" value="ECO:0007669"/>
    <property type="project" value="UniProtKB-SubCell"/>
</dbReference>
<feature type="region of interest" description="Disordered" evidence="10">
    <location>
        <begin position="292"/>
        <end position="316"/>
    </location>
</feature>
<keyword evidence="5" id="KW-0256">Endoplasmic reticulum</keyword>
<evidence type="ECO:0000313" key="13">
    <source>
        <dbReference type="Proteomes" id="UP000693946"/>
    </source>
</evidence>
<feature type="region of interest" description="Disordered" evidence="10">
    <location>
        <begin position="70"/>
        <end position="90"/>
    </location>
</feature>
<comment type="similarity">
    <text evidence="3">Belongs to the macoilin family.</text>
</comment>
<dbReference type="AlphaFoldDB" id="A0AAV6RYH3"/>
<evidence type="ECO:0000256" key="7">
    <source>
        <dbReference type="ARBA" id="ARBA00023136"/>
    </source>
</evidence>
<dbReference type="EMBL" id="JAGKHQ010000009">
    <property type="protein sequence ID" value="KAG7509457.1"/>
    <property type="molecule type" value="Genomic_DNA"/>
</dbReference>
<feature type="transmembrane region" description="Helical" evidence="11">
    <location>
        <begin position="143"/>
        <end position="171"/>
    </location>
</feature>
<evidence type="ECO:0000256" key="2">
    <source>
        <dbReference type="ARBA" id="ARBA00004269"/>
    </source>
</evidence>
<evidence type="ECO:0000256" key="3">
    <source>
        <dbReference type="ARBA" id="ARBA00008298"/>
    </source>
</evidence>
<dbReference type="PANTHER" id="PTHR47464:SF1">
    <property type="entry name" value="MACOILIN-1"/>
    <property type="match status" value="1"/>
</dbReference>
<dbReference type="GO" id="GO:0023041">
    <property type="term" value="P:neuronal signal transduction"/>
    <property type="evidence" value="ECO:0007669"/>
    <property type="project" value="InterPro"/>
</dbReference>
<accession>A0AAV6RYH3</accession>
<feature type="compositionally biased region" description="Low complexity" evidence="10">
    <location>
        <begin position="70"/>
        <end position="81"/>
    </location>
</feature>
<dbReference type="Pfam" id="PF09726">
    <property type="entry name" value="Macoilin"/>
    <property type="match status" value="1"/>
</dbReference>
<feature type="compositionally biased region" description="Basic and acidic residues" evidence="10">
    <location>
        <begin position="341"/>
        <end position="361"/>
    </location>
</feature>
<dbReference type="InterPro" id="IPR019130">
    <property type="entry name" value="Macoilin"/>
</dbReference>
<gene>
    <name evidence="12" type="ORF">JOB18_044778</name>
</gene>
<organism evidence="12 13">
    <name type="scientific">Solea senegalensis</name>
    <name type="common">Senegalese sole</name>
    <dbReference type="NCBI Taxonomy" id="28829"/>
    <lineage>
        <taxon>Eukaryota</taxon>
        <taxon>Metazoa</taxon>
        <taxon>Chordata</taxon>
        <taxon>Craniata</taxon>
        <taxon>Vertebrata</taxon>
        <taxon>Euteleostomi</taxon>
        <taxon>Actinopterygii</taxon>
        <taxon>Neopterygii</taxon>
        <taxon>Teleostei</taxon>
        <taxon>Neoteleostei</taxon>
        <taxon>Acanthomorphata</taxon>
        <taxon>Carangaria</taxon>
        <taxon>Pleuronectiformes</taxon>
        <taxon>Pleuronectoidei</taxon>
        <taxon>Soleidae</taxon>
        <taxon>Solea</taxon>
    </lineage>
</organism>
<keyword evidence="4 11" id="KW-0812">Transmembrane</keyword>
<keyword evidence="13" id="KW-1185">Reference proteome</keyword>
<evidence type="ECO:0000256" key="11">
    <source>
        <dbReference type="SAM" id="Phobius"/>
    </source>
</evidence>
<evidence type="ECO:0000256" key="9">
    <source>
        <dbReference type="SAM" id="Coils"/>
    </source>
</evidence>
<keyword evidence="8" id="KW-0539">Nucleus</keyword>
<feature type="transmembrane region" description="Helical" evidence="11">
    <location>
        <begin position="117"/>
        <end position="137"/>
    </location>
</feature>
<name>A0AAV6RYH3_SOLSE</name>
<comment type="subcellular location">
    <subcellularLocation>
        <location evidence="1">Nucleus membrane</location>
        <topology evidence="1">Multi-pass membrane protein</topology>
    </subcellularLocation>
    <subcellularLocation>
        <location evidence="2">Rough endoplasmic reticulum membrane</location>
        <topology evidence="2">Multi-pass membrane protein</topology>
    </subcellularLocation>
</comment>
<feature type="coiled-coil region" evidence="9">
    <location>
        <begin position="666"/>
        <end position="693"/>
    </location>
</feature>
<feature type="region of interest" description="Disordered" evidence="10">
    <location>
        <begin position="339"/>
        <end position="463"/>
    </location>
</feature>
<feature type="coiled-coil region" evidence="9">
    <location>
        <begin position="542"/>
        <end position="617"/>
    </location>
</feature>
<protein>
    <submittedName>
        <fullName evidence="12">Macoilin-1-like</fullName>
    </submittedName>
</protein>
<evidence type="ECO:0000256" key="1">
    <source>
        <dbReference type="ARBA" id="ARBA00004232"/>
    </source>
</evidence>
<evidence type="ECO:0000256" key="10">
    <source>
        <dbReference type="SAM" id="MobiDB-lite"/>
    </source>
</evidence>
<feature type="transmembrane region" description="Helical" evidence="11">
    <location>
        <begin position="45"/>
        <end position="65"/>
    </location>
</feature>
<dbReference type="GO" id="GO:0030867">
    <property type="term" value="C:rough endoplasmic reticulum membrane"/>
    <property type="evidence" value="ECO:0007669"/>
    <property type="project" value="UniProtKB-SubCell"/>
</dbReference>
<sequence>MRRAAPLSCICSQTSSSAAAAASSSQVELNIFSFKERPLSPSFCVFVNLHSFIHSLFVVFVCVCASSTTTTTTTRSSSSSSGCGGRGSHKMKKRYVDASKLRKMKKLRLTEKLSESAYTFLKFMMMWTLVLLADFILEFRLEYLWPCWLFFGSVYTTFHCHGLVICVVFVCAAFTLDIFCLIFVPLHWLFFVASTYVLFNYIWHTEKGICISTVSLWILLVYTEASLRLKDLKSSHANLSHLFAAHCIGYPVVYLGFDATCYFTNIFKLRIQKAVQSENDFHMHLLQHSLPPGLQGLPKTGTDGSSGSKWKTKPESSQYQCQNGAVVAHDEAHIVDCLQIRSEERTPEKAAPEVKSTETNRRTLSTPSSSSKHSTSESRDVVHSGAGGAESSTSTEHLPQEEQGGKGTRAAKSSSPKARRSSTNTPSPPATRTEKKQRSSKTVSPNRDATDKCATATQNHNTEQISKLEQELKKLKGELQTSRQSEQELRSHICNLTNSERSLRPEVSLLRQSNMLLQSKILCLSKNKQRDKQSSVMLEKKMRAETEARLCAEKQLAELQAQKLEEAANAARSLTTRQEHCETQMLRKRVKDLETEYKQLQLEYQVKENRVVDLEGDVEALGKYRCVEKETDMLLSTLSAMQEKAQHLEYNLSAETRIKLDLFSALGDARRQLEIAQDKKLKQDREISEMKQKIAEVMAVSPGVSYMAPRPPVPQYLTKLLNSERYMLNPRALMYQCLKK</sequence>
<feature type="compositionally biased region" description="Low complexity" evidence="10">
    <location>
        <begin position="362"/>
        <end position="373"/>
    </location>
</feature>
<evidence type="ECO:0000256" key="5">
    <source>
        <dbReference type="ARBA" id="ARBA00022824"/>
    </source>
</evidence>
<evidence type="ECO:0000256" key="8">
    <source>
        <dbReference type="ARBA" id="ARBA00023242"/>
    </source>
</evidence>
<feature type="compositionally biased region" description="Polar residues" evidence="10">
    <location>
        <begin position="302"/>
        <end position="316"/>
    </location>
</feature>